<evidence type="ECO:0000313" key="4">
    <source>
        <dbReference type="Proteomes" id="UP000321798"/>
    </source>
</evidence>
<proteinExistence type="predicted"/>
<keyword evidence="3" id="KW-0969">Cilium</keyword>
<reference evidence="3 4" key="1">
    <citation type="submission" date="2019-07" db="EMBL/GenBank/DDBJ databases">
        <title>Whole genome shotgun sequence of Cellulomonas soli NBRC 109434.</title>
        <authorList>
            <person name="Hosoyama A."/>
            <person name="Uohara A."/>
            <person name="Ohji S."/>
            <person name="Ichikawa N."/>
        </authorList>
    </citation>
    <scope>NUCLEOTIDE SEQUENCE [LARGE SCALE GENOMIC DNA]</scope>
    <source>
        <strain evidence="3 4">NBRC 109434</strain>
    </source>
</reference>
<dbReference type="Proteomes" id="UP000321798">
    <property type="component" value="Unassembled WGS sequence"/>
</dbReference>
<protein>
    <submittedName>
        <fullName evidence="3">Flagellar biosynthesis protein FlhB</fullName>
    </submittedName>
</protein>
<feature type="transmembrane region" description="Helical" evidence="2">
    <location>
        <begin position="187"/>
        <end position="206"/>
    </location>
</feature>
<gene>
    <name evidence="3" type="ORF">CSO01_23690</name>
</gene>
<keyword evidence="2" id="KW-0812">Transmembrane</keyword>
<dbReference type="RefSeq" id="WP_146953423.1">
    <property type="nucleotide sequence ID" value="NZ_BAABBJ010000001.1"/>
</dbReference>
<keyword evidence="4" id="KW-1185">Reference proteome</keyword>
<keyword evidence="2" id="KW-0472">Membrane</keyword>
<dbReference type="GO" id="GO:0005886">
    <property type="term" value="C:plasma membrane"/>
    <property type="evidence" value="ECO:0007669"/>
    <property type="project" value="TreeGrafter"/>
</dbReference>
<dbReference type="PRINTS" id="PR00950">
    <property type="entry name" value="TYPE3IMSPROT"/>
</dbReference>
<evidence type="ECO:0000256" key="2">
    <source>
        <dbReference type="SAM" id="Phobius"/>
    </source>
</evidence>
<dbReference type="Pfam" id="PF01312">
    <property type="entry name" value="Bac_export_2"/>
    <property type="match status" value="1"/>
</dbReference>
<dbReference type="SUPFAM" id="SSF160544">
    <property type="entry name" value="EscU C-terminal domain-like"/>
    <property type="match status" value="1"/>
</dbReference>
<keyword evidence="3" id="KW-0282">Flagellum</keyword>
<accession>A0A512PEL7</accession>
<comment type="caution">
    <text evidence="3">The sequence shown here is derived from an EMBL/GenBank/DDBJ whole genome shotgun (WGS) entry which is preliminary data.</text>
</comment>
<feature type="transmembrane region" description="Helical" evidence="2">
    <location>
        <begin position="31"/>
        <end position="48"/>
    </location>
</feature>
<evidence type="ECO:0000256" key="1">
    <source>
        <dbReference type="SAM" id="MobiDB-lite"/>
    </source>
</evidence>
<dbReference type="InterPro" id="IPR006135">
    <property type="entry name" value="T3SS_substrate_exporter"/>
</dbReference>
<organism evidence="3 4">
    <name type="scientific">Cellulomonas soli</name>
    <dbReference type="NCBI Taxonomy" id="931535"/>
    <lineage>
        <taxon>Bacteria</taxon>
        <taxon>Bacillati</taxon>
        <taxon>Actinomycetota</taxon>
        <taxon>Actinomycetes</taxon>
        <taxon>Micrococcales</taxon>
        <taxon>Cellulomonadaceae</taxon>
        <taxon>Cellulomonas</taxon>
    </lineage>
</organism>
<feature type="compositionally biased region" description="Basic residues" evidence="1">
    <location>
        <begin position="376"/>
        <end position="387"/>
    </location>
</feature>
<dbReference type="OrthoDB" id="9807950at2"/>
<keyword evidence="2" id="KW-1133">Transmembrane helix</keyword>
<feature type="region of interest" description="Disordered" evidence="1">
    <location>
        <begin position="348"/>
        <end position="408"/>
    </location>
</feature>
<dbReference type="Gene3D" id="3.40.1690.10">
    <property type="entry name" value="secretion proteins EscU"/>
    <property type="match status" value="1"/>
</dbReference>
<evidence type="ECO:0000313" key="3">
    <source>
        <dbReference type="EMBL" id="GEP69654.1"/>
    </source>
</evidence>
<feature type="transmembrane region" description="Helical" evidence="2">
    <location>
        <begin position="144"/>
        <end position="167"/>
    </location>
</feature>
<dbReference type="EMBL" id="BKAL01000008">
    <property type="protein sequence ID" value="GEP69654.1"/>
    <property type="molecule type" value="Genomic_DNA"/>
</dbReference>
<keyword evidence="3" id="KW-0966">Cell projection</keyword>
<feature type="transmembrane region" description="Helical" evidence="2">
    <location>
        <begin position="85"/>
        <end position="106"/>
    </location>
</feature>
<dbReference type="AlphaFoldDB" id="A0A512PEL7"/>
<dbReference type="GO" id="GO:0009306">
    <property type="term" value="P:protein secretion"/>
    <property type="evidence" value="ECO:0007669"/>
    <property type="project" value="InterPro"/>
</dbReference>
<dbReference type="PANTHER" id="PTHR30531:SF12">
    <property type="entry name" value="FLAGELLAR BIOSYNTHETIC PROTEIN FLHB"/>
    <property type="match status" value="1"/>
</dbReference>
<dbReference type="InterPro" id="IPR029025">
    <property type="entry name" value="T3SS_substrate_exporter_C"/>
</dbReference>
<name>A0A512PEL7_9CELL</name>
<feature type="region of interest" description="Disordered" evidence="1">
    <location>
        <begin position="1"/>
        <end position="25"/>
    </location>
</feature>
<sequence>MSDGQERTQKATPQRMKELRRKGGLSTSQDMSAWVGLGVAVLMIPGVISRGKAAATDQLAHVRDVALDPASLSVTTVLGDALRSVVPTLAPMFVAVVVAAIVVAAAQGGIHVRKLKLHVEHLNPTSAAKRLLGPQSWWQGAKTLLKTGVVALVLLTVVQGLVPVLTVSGRLPLQQLVDTAAGGTTSLLRFGIVAGVLLAVADLVVVMRRNRKQTRMTLLEVKEEHKKTEGDPQVKGAIRAKQMAMSRNRMMAAVAQADVVLVNPTHVAVALRYEPGSGAPKVVAKGAGALAARIRAEASEHRVPLVEDIPLARALHAACEVGQEIPEYLFTAVARVLAFVMALRRRGASTGQHRVPGGSALPTGAPTDHRAAAREAKRRTRAARAARRAPAVRTTAVPTDLTPTEDRP</sequence>
<dbReference type="PANTHER" id="PTHR30531">
    <property type="entry name" value="FLAGELLAR BIOSYNTHETIC PROTEIN FLHB"/>
    <property type="match status" value="1"/>
</dbReference>